<reference evidence="1" key="1">
    <citation type="submission" date="2021-02" db="EMBL/GenBank/DDBJ databases">
        <authorList>
            <consortium name="DOE Joint Genome Institute"/>
            <person name="Ahrendt S."/>
            <person name="Looney B.P."/>
            <person name="Miyauchi S."/>
            <person name="Morin E."/>
            <person name="Drula E."/>
            <person name="Courty P.E."/>
            <person name="Chicoki N."/>
            <person name="Fauchery L."/>
            <person name="Kohler A."/>
            <person name="Kuo A."/>
            <person name="Labutti K."/>
            <person name="Pangilinan J."/>
            <person name="Lipzen A."/>
            <person name="Riley R."/>
            <person name="Andreopoulos W."/>
            <person name="He G."/>
            <person name="Johnson J."/>
            <person name="Barry K.W."/>
            <person name="Grigoriev I.V."/>
            <person name="Nagy L."/>
            <person name="Hibbett D."/>
            <person name="Henrissat B."/>
            <person name="Matheny P.B."/>
            <person name="Labbe J."/>
            <person name="Martin F."/>
        </authorList>
    </citation>
    <scope>NUCLEOTIDE SEQUENCE</scope>
    <source>
        <strain evidence="1">EC-137</strain>
    </source>
</reference>
<reference evidence="1" key="2">
    <citation type="journal article" date="2022" name="New Phytol.">
        <title>Evolutionary transition to the ectomycorrhizal habit in the genomes of a hyperdiverse lineage of mushroom-forming fungi.</title>
        <authorList>
            <person name="Looney B."/>
            <person name="Miyauchi S."/>
            <person name="Morin E."/>
            <person name="Drula E."/>
            <person name="Courty P.E."/>
            <person name="Kohler A."/>
            <person name="Kuo A."/>
            <person name="LaButti K."/>
            <person name="Pangilinan J."/>
            <person name="Lipzen A."/>
            <person name="Riley R."/>
            <person name="Andreopoulos W."/>
            <person name="He G."/>
            <person name="Johnson J."/>
            <person name="Nolan M."/>
            <person name="Tritt A."/>
            <person name="Barry K.W."/>
            <person name="Grigoriev I.V."/>
            <person name="Nagy L.G."/>
            <person name="Hibbett D."/>
            <person name="Henrissat B."/>
            <person name="Matheny P.B."/>
            <person name="Labbe J."/>
            <person name="Martin F.M."/>
        </authorList>
    </citation>
    <scope>NUCLEOTIDE SEQUENCE</scope>
    <source>
        <strain evidence="1">EC-137</strain>
    </source>
</reference>
<accession>A0ACB8QXQ8</accession>
<proteinExistence type="predicted"/>
<sequence>MDDHLACLLASNEAWADAVSAADPDFFANSARKQAPKFLWIGCSDSRVPESVVTASKPGDIFAHRNIANQVLPDDDNVHAVLTYAVGTLKVEHILVVGHSHCGGVAAAYWASQNPPVPPSDSLTRWLAPLTALAVLLGIGNVQPSEAAITLLVEENVKAQVTNTAASVAVKKAWAERQRVWVHGLVYDLETGKLKDLGVSVGPGKC</sequence>
<comment type="caution">
    <text evidence="1">The sequence shown here is derived from an EMBL/GenBank/DDBJ whole genome shotgun (WGS) entry which is preliminary data.</text>
</comment>
<dbReference type="EMBL" id="MU273473">
    <property type="protein sequence ID" value="KAI0036323.1"/>
    <property type="molecule type" value="Genomic_DNA"/>
</dbReference>
<keyword evidence="2" id="KW-1185">Reference proteome</keyword>
<protein>
    <submittedName>
        <fullName evidence="1">Carbonic anhydrase</fullName>
    </submittedName>
</protein>
<dbReference type="Proteomes" id="UP000814128">
    <property type="component" value="Unassembled WGS sequence"/>
</dbReference>
<organism evidence="1 2">
    <name type="scientific">Vararia minispora EC-137</name>
    <dbReference type="NCBI Taxonomy" id="1314806"/>
    <lineage>
        <taxon>Eukaryota</taxon>
        <taxon>Fungi</taxon>
        <taxon>Dikarya</taxon>
        <taxon>Basidiomycota</taxon>
        <taxon>Agaricomycotina</taxon>
        <taxon>Agaricomycetes</taxon>
        <taxon>Russulales</taxon>
        <taxon>Lachnocladiaceae</taxon>
        <taxon>Vararia</taxon>
    </lineage>
</organism>
<evidence type="ECO:0000313" key="2">
    <source>
        <dbReference type="Proteomes" id="UP000814128"/>
    </source>
</evidence>
<gene>
    <name evidence="1" type="ORF">K488DRAFT_41446</name>
</gene>
<name>A0ACB8QXQ8_9AGAM</name>
<evidence type="ECO:0000313" key="1">
    <source>
        <dbReference type="EMBL" id="KAI0036323.1"/>
    </source>
</evidence>